<gene>
    <name evidence="2" type="ORF">EXIGLDRAFT_831768</name>
</gene>
<evidence type="ECO:0000313" key="3">
    <source>
        <dbReference type="Proteomes" id="UP000077266"/>
    </source>
</evidence>
<feature type="compositionally biased region" description="Basic and acidic residues" evidence="1">
    <location>
        <begin position="88"/>
        <end position="102"/>
    </location>
</feature>
<dbReference type="AlphaFoldDB" id="A0A165MAB8"/>
<feature type="region of interest" description="Disordered" evidence="1">
    <location>
        <begin position="776"/>
        <end position="824"/>
    </location>
</feature>
<feature type="region of interest" description="Disordered" evidence="1">
    <location>
        <begin position="929"/>
        <end position="1061"/>
    </location>
</feature>
<dbReference type="EMBL" id="KV425913">
    <property type="protein sequence ID" value="KZV98990.1"/>
    <property type="molecule type" value="Genomic_DNA"/>
</dbReference>
<feature type="compositionally biased region" description="Polar residues" evidence="1">
    <location>
        <begin position="783"/>
        <end position="792"/>
    </location>
</feature>
<proteinExistence type="predicted"/>
<feature type="compositionally biased region" description="Pro residues" evidence="1">
    <location>
        <begin position="1002"/>
        <end position="1013"/>
    </location>
</feature>
<feature type="compositionally biased region" description="Polar residues" evidence="1">
    <location>
        <begin position="696"/>
        <end position="711"/>
    </location>
</feature>
<dbReference type="OrthoDB" id="10638468at2759"/>
<feature type="compositionally biased region" description="Polar residues" evidence="1">
    <location>
        <begin position="401"/>
        <end position="410"/>
    </location>
</feature>
<dbReference type="Proteomes" id="UP000077266">
    <property type="component" value="Unassembled WGS sequence"/>
</dbReference>
<sequence>MRELAPTTTTNANPSPSSSSFRHWFTGHGGRPSSFSSSSRQSTAQSTMAAPATAVQPQARPFRSTTSSKLSAFASAFGFGSRSSSKGHRGDRAQYDPQRDIQSDPAPHYQLDHDPFGPARLRTTLSPSPAQPLPLPSLQLPQAASSSSSRPEFPRSKSDVGSPRQYELPSLPLPSPPASDVGGASSSHGLFYRKRNDSATNRGKSAALLPVGNGNSAAESSKRGSWHKRQRSSIDMQLPQLARSPRTSDDFSSILDAVANAGLKPLPSTPPLLPTSPDAAMAPGQASASRSTAHHRQRTTSARAPPAAPLPSPPVVQRTRSHTTSEGSKKRAGAPITTSPNTLRKLLPTLPPTSSLPPTPPQLQQDHNYRRNDDRPSSSPTAASPNGQGLLGQPRTGAMRPSTSQGTGLSVQTMQPRLERALSPITPSPTSAMASATHGLSPRVSSSESSSLLFAAVPDSDRSEASSVVSSGAERRRKQMERPSTSTGIGSPTSKESALARALFSDDTATPRGSISMSIASSDLPPFSAYSVQSRRTSNASTVHAHVLRKSTSQTFDGRQRVDSNATTVTVRSTVWVGGANANRSDLSPPSKLVRKQRSLHSVAIPPVPRQAVPQPPTPEPSADFPAQRIGTSPPGPSLLSSWSLKRRSSSRAGDPPESAFLSLTSPVTSPKDEAVPGLQHVGSLKSLRDMPRRPSVTSPIRPSTPQSTFFDDTDSTHRASISLTNEVASPKSRRGSVNARRASDIAQYIIPPEELASSWGSTVASTSTLNNDAAAKAGDSSLAPSDSSTRVPASSSKSMPSSPTRRTINHGSSSTPPSRAVSFVGSKRPDELLVLSSPVGFGGGLALAPMPPRKPQSHSAGRARGGSLLGEASRSAGLQAPPRGSRRPSLIASSIRSDSALRSITSSSTLRGTSAAALDLMTTRARPISKASSGSGASSSDAFMSPTSASSSGPPPVGRKRSILKKPSFLDFENDDADDATSSRRVAAQRKRAKPIQVQLTPPPQTPPPAPPAKQKTASTNPADLEDMTDSFLDLGRMSFETSHTSSSTEDPAADGISFDQETTAEFLKWGR</sequence>
<feature type="region of interest" description="Disordered" evidence="1">
    <location>
        <begin position="262"/>
        <end position="410"/>
    </location>
</feature>
<feature type="compositionally biased region" description="Polar residues" evidence="1">
    <location>
        <begin position="805"/>
        <end position="818"/>
    </location>
</feature>
<feature type="compositionally biased region" description="Pro residues" evidence="1">
    <location>
        <begin position="349"/>
        <end position="361"/>
    </location>
</feature>
<feature type="region of interest" description="Disordered" evidence="1">
    <location>
        <begin position="422"/>
        <end position="499"/>
    </location>
</feature>
<protein>
    <submittedName>
        <fullName evidence="2">Uncharacterized protein</fullName>
    </submittedName>
</protein>
<evidence type="ECO:0000256" key="1">
    <source>
        <dbReference type="SAM" id="MobiDB-lite"/>
    </source>
</evidence>
<feature type="compositionally biased region" description="Basic and acidic residues" evidence="1">
    <location>
        <begin position="367"/>
        <end position="376"/>
    </location>
</feature>
<dbReference type="STRING" id="1314781.A0A165MAB8"/>
<name>A0A165MAB8_EXIGL</name>
<feature type="compositionally biased region" description="Low complexity" evidence="1">
    <location>
        <begin position="930"/>
        <end position="953"/>
    </location>
</feature>
<reference evidence="2 3" key="1">
    <citation type="journal article" date="2016" name="Mol. Biol. Evol.">
        <title>Comparative Genomics of Early-Diverging Mushroom-Forming Fungi Provides Insights into the Origins of Lignocellulose Decay Capabilities.</title>
        <authorList>
            <person name="Nagy L.G."/>
            <person name="Riley R."/>
            <person name="Tritt A."/>
            <person name="Adam C."/>
            <person name="Daum C."/>
            <person name="Floudas D."/>
            <person name="Sun H."/>
            <person name="Yadav J.S."/>
            <person name="Pangilinan J."/>
            <person name="Larsson K.H."/>
            <person name="Matsuura K."/>
            <person name="Barry K."/>
            <person name="Labutti K."/>
            <person name="Kuo R."/>
            <person name="Ohm R.A."/>
            <person name="Bhattacharya S.S."/>
            <person name="Shirouzu T."/>
            <person name="Yoshinaga Y."/>
            <person name="Martin F.M."/>
            <person name="Grigoriev I.V."/>
            <person name="Hibbett D.S."/>
        </authorList>
    </citation>
    <scope>NUCLEOTIDE SEQUENCE [LARGE SCALE GENOMIC DNA]</scope>
    <source>
        <strain evidence="2 3">HHB12029</strain>
    </source>
</reference>
<feature type="compositionally biased region" description="Pro residues" evidence="1">
    <location>
        <begin position="606"/>
        <end position="620"/>
    </location>
</feature>
<accession>A0A165MAB8</accession>
<evidence type="ECO:0000313" key="2">
    <source>
        <dbReference type="EMBL" id="KZV98990.1"/>
    </source>
</evidence>
<keyword evidence="3" id="KW-1185">Reference proteome</keyword>
<feature type="compositionally biased region" description="Low complexity" evidence="1">
    <location>
        <begin position="136"/>
        <end position="149"/>
    </location>
</feature>
<dbReference type="InParanoid" id="A0A165MAB8"/>
<feature type="compositionally biased region" description="Low complexity" evidence="1">
    <location>
        <begin position="1"/>
        <end position="20"/>
    </location>
</feature>
<feature type="compositionally biased region" description="Low complexity" evidence="1">
    <location>
        <begin position="483"/>
        <end position="494"/>
    </location>
</feature>
<feature type="region of interest" description="Disordered" evidence="1">
    <location>
        <begin position="602"/>
        <end position="743"/>
    </location>
</feature>
<feature type="compositionally biased region" description="Low complexity" evidence="1">
    <location>
        <begin position="33"/>
        <end position="47"/>
    </location>
</feature>
<feature type="compositionally biased region" description="Low complexity" evidence="1">
    <location>
        <begin position="64"/>
        <end position="84"/>
    </location>
</feature>
<feature type="compositionally biased region" description="Low complexity" evidence="1">
    <location>
        <begin position="440"/>
        <end position="453"/>
    </location>
</feature>
<feature type="compositionally biased region" description="Polar residues" evidence="1">
    <location>
        <begin position="377"/>
        <end position="387"/>
    </location>
</feature>
<organism evidence="2 3">
    <name type="scientific">Exidia glandulosa HHB12029</name>
    <dbReference type="NCBI Taxonomy" id="1314781"/>
    <lineage>
        <taxon>Eukaryota</taxon>
        <taxon>Fungi</taxon>
        <taxon>Dikarya</taxon>
        <taxon>Basidiomycota</taxon>
        <taxon>Agaricomycotina</taxon>
        <taxon>Agaricomycetes</taxon>
        <taxon>Auriculariales</taxon>
        <taxon>Exidiaceae</taxon>
        <taxon>Exidia</taxon>
    </lineage>
</organism>
<feature type="compositionally biased region" description="Low complexity" evidence="1">
    <location>
        <begin position="793"/>
        <end position="804"/>
    </location>
</feature>
<feature type="region of interest" description="Disordered" evidence="1">
    <location>
        <begin position="847"/>
        <end position="895"/>
    </location>
</feature>
<feature type="region of interest" description="Disordered" evidence="1">
    <location>
        <begin position="1"/>
        <end position="249"/>
    </location>
</feature>
<feature type="compositionally biased region" description="Polar residues" evidence="1">
    <location>
        <begin position="719"/>
        <end position="728"/>
    </location>
</feature>